<gene>
    <name evidence="2" type="ORF">HNR68_002318</name>
</gene>
<evidence type="ECO:0000313" key="2">
    <source>
        <dbReference type="EMBL" id="NYI83688.1"/>
    </source>
</evidence>
<proteinExistence type="predicted"/>
<organism evidence="2 3">
    <name type="scientific">Saccharopolyspora hordei</name>
    <dbReference type="NCBI Taxonomy" id="1838"/>
    <lineage>
        <taxon>Bacteria</taxon>
        <taxon>Bacillati</taxon>
        <taxon>Actinomycetota</taxon>
        <taxon>Actinomycetes</taxon>
        <taxon>Pseudonocardiales</taxon>
        <taxon>Pseudonocardiaceae</taxon>
        <taxon>Saccharopolyspora</taxon>
    </lineage>
</organism>
<dbReference type="RefSeq" id="WP_179720339.1">
    <property type="nucleotide sequence ID" value="NZ_BAABFH010000001.1"/>
</dbReference>
<name>A0A853AI49_9PSEU</name>
<evidence type="ECO:0000256" key="1">
    <source>
        <dbReference type="SAM" id="MobiDB-lite"/>
    </source>
</evidence>
<protein>
    <submittedName>
        <fullName evidence="2">Uncharacterized protein</fullName>
    </submittedName>
</protein>
<dbReference type="Proteomes" id="UP000587002">
    <property type="component" value="Unassembled WGS sequence"/>
</dbReference>
<reference evidence="2 3" key="1">
    <citation type="submission" date="2020-07" db="EMBL/GenBank/DDBJ databases">
        <title>Sequencing the genomes of 1000 actinobacteria strains.</title>
        <authorList>
            <person name="Klenk H.-P."/>
        </authorList>
    </citation>
    <scope>NUCLEOTIDE SEQUENCE [LARGE SCALE GENOMIC DNA]</scope>
    <source>
        <strain evidence="2 3">DSM 44065</strain>
    </source>
</reference>
<dbReference type="AlphaFoldDB" id="A0A853AI49"/>
<sequence>MIEVIALRRSWAQPGEPLCWVVDAKGRYLFEVSGRDATGAPKKGFASRLAGGLGGAALEALDAATGGSDANYQDSPAGVVTGGQPDCQSASLVDVYRRHGGRAVWVLTDRRLALVEVSDPEPPAGASESLFSRARRLGAGLLSGGDDGQAAAEEAVEDEPAVPEVRPLQEWPRSIAAGFEAVARKLGREYRGGTRHFLKIQFTDGSALEIGPSEDDSDGLRLAAMSYGRA</sequence>
<comment type="caution">
    <text evidence="2">The sequence shown here is derived from an EMBL/GenBank/DDBJ whole genome shotgun (WGS) entry which is preliminary data.</text>
</comment>
<feature type="region of interest" description="Disordered" evidence="1">
    <location>
        <begin position="143"/>
        <end position="163"/>
    </location>
</feature>
<evidence type="ECO:0000313" key="3">
    <source>
        <dbReference type="Proteomes" id="UP000587002"/>
    </source>
</evidence>
<keyword evidence="3" id="KW-1185">Reference proteome</keyword>
<accession>A0A853AI49</accession>
<dbReference type="EMBL" id="JACCFJ010000001">
    <property type="protein sequence ID" value="NYI83688.1"/>
    <property type="molecule type" value="Genomic_DNA"/>
</dbReference>